<feature type="compositionally biased region" description="Low complexity" evidence="1">
    <location>
        <begin position="487"/>
        <end position="503"/>
    </location>
</feature>
<evidence type="ECO:0000313" key="3">
    <source>
        <dbReference type="Proteomes" id="UP000193642"/>
    </source>
</evidence>
<evidence type="ECO:0000256" key="1">
    <source>
        <dbReference type="SAM" id="MobiDB-lite"/>
    </source>
</evidence>
<protein>
    <recommendedName>
        <fullName evidence="4">F-box domain-containing protein</fullName>
    </recommendedName>
</protein>
<proteinExistence type="predicted"/>
<comment type="caution">
    <text evidence="2">The sequence shown here is derived from an EMBL/GenBank/DDBJ whole genome shotgun (WGS) entry which is preliminary data.</text>
</comment>
<reference evidence="2 3" key="1">
    <citation type="submission" date="2016-07" db="EMBL/GenBank/DDBJ databases">
        <title>Pervasive Adenine N6-methylation of Active Genes in Fungi.</title>
        <authorList>
            <consortium name="DOE Joint Genome Institute"/>
            <person name="Mondo S.J."/>
            <person name="Dannebaum R.O."/>
            <person name="Kuo R.C."/>
            <person name="Labutti K."/>
            <person name="Haridas S."/>
            <person name="Kuo A."/>
            <person name="Salamov A."/>
            <person name="Ahrendt S.R."/>
            <person name="Lipzen A."/>
            <person name="Sullivan W."/>
            <person name="Andreopoulos W.B."/>
            <person name="Clum A."/>
            <person name="Lindquist E."/>
            <person name="Daum C."/>
            <person name="Ramamoorthy G.K."/>
            <person name="Gryganskyi A."/>
            <person name="Culley D."/>
            <person name="Magnuson J.K."/>
            <person name="James T.Y."/>
            <person name="O'Malley M.A."/>
            <person name="Stajich J.E."/>
            <person name="Spatafora J.W."/>
            <person name="Visel A."/>
            <person name="Grigoriev I.V."/>
        </authorList>
    </citation>
    <scope>NUCLEOTIDE SEQUENCE [LARGE SCALE GENOMIC DNA]</scope>
    <source>
        <strain evidence="2 3">JEL800</strain>
    </source>
</reference>
<evidence type="ECO:0000313" key="2">
    <source>
        <dbReference type="EMBL" id="ORY52841.1"/>
    </source>
</evidence>
<feature type="region of interest" description="Disordered" evidence="1">
    <location>
        <begin position="64"/>
        <end position="96"/>
    </location>
</feature>
<feature type="compositionally biased region" description="Low complexity" evidence="1">
    <location>
        <begin position="521"/>
        <end position="530"/>
    </location>
</feature>
<evidence type="ECO:0008006" key="4">
    <source>
        <dbReference type="Google" id="ProtNLM"/>
    </source>
</evidence>
<feature type="compositionally biased region" description="Low complexity" evidence="1">
    <location>
        <begin position="545"/>
        <end position="558"/>
    </location>
</feature>
<feature type="region of interest" description="Disordered" evidence="1">
    <location>
        <begin position="465"/>
        <end position="558"/>
    </location>
</feature>
<feature type="compositionally biased region" description="Polar residues" evidence="1">
    <location>
        <begin position="531"/>
        <end position="544"/>
    </location>
</feature>
<sequence length="684" mass="75187">MSFSTAGRMCATLAPLAIPFLDICLLGSRMFLLYTLSTSSRIKSKRGSLTDSVAQFMSTLLALSPTSPSQQPQSKSPHSKKQSFSPSKTSTLPPLPALTSTSNIADSCTSLAALNLKDWTPRATTTTTHSTRSLLSSSGVLLPTELWLRILSFVPDLSAFNATSTSCSSLLRSPHFRHMWLQARTFPRLVSREVLEMLVNAGSNVQRFLVQMAFRDFLKGLNSGPCVYLDFLITEYCRKRGYKVFGVDSQSDDALNLCRDTLYTFPNGYQYLCFGNDADLFEQLLNRTTPTDPQTALHNLIILEHFIPISPSTTPPHPIPRHISHHTNDIQRALITRTKGTGVKESTRIVLLDERIPYTTRCYEQTQPYRVWLWVLSEFGASHSCAGGTGRGDVELNGVVAPFLEAGVSVLPRHVQFLGRAARWKWVAPLPAVVMSVAFRGIVQRIERGKSGGVERVEEERYGARASASVGALKRGSTSRDRISSRNSSAFTSPTSPASNTTARNVVWWGDAQRLDPSPPSSTTRSKPQTGSLDYSISPTMSESPSIPTTPVTPTAPNETVSDAELHLWIEALKSLFADQATIHSIKHADAEWFKDYKQEMEAQDRKELLSVGIPLKKSWSGGGLAKRQSEFGSGWWDMLIGIGGNGAMSGRVKALGARTAGRPGRFLEVSQEMLKKLTLAVKK</sequence>
<accession>A0A1Y2D0N8</accession>
<dbReference type="AlphaFoldDB" id="A0A1Y2D0N8"/>
<name>A0A1Y2D0N8_9FUNG</name>
<dbReference type="EMBL" id="MCGO01000002">
    <property type="protein sequence ID" value="ORY52841.1"/>
    <property type="molecule type" value="Genomic_DNA"/>
</dbReference>
<gene>
    <name evidence="2" type="ORF">BCR33DRAFT_711267</name>
</gene>
<organism evidence="2 3">
    <name type="scientific">Rhizoclosmatium globosum</name>
    <dbReference type="NCBI Taxonomy" id="329046"/>
    <lineage>
        <taxon>Eukaryota</taxon>
        <taxon>Fungi</taxon>
        <taxon>Fungi incertae sedis</taxon>
        <taxon>Chytridiomycota</taxon>
        <taxon>Chytridiomycota incertae sedis</taxon>
        <taxon>Chytridiomycetes</taxon>
        <taxon>Chytridiales</taxon>
        <taxon>Chytriomycetaceae</taxon>
        <taxon>Rhizoclosmatium</taxon>
    </lineage>
</organism>
<keyword evidence="3" id="KW-1185">Reference proteome</keyword>
<dbReference type="Proteomes" id="UP000193642">
    <property type="component" value="Unassembled WGS sequence"/>
</dbReference>
<dbReference type="OrthoDB" id="2114677at2759"/>